<keyword evidence="7" id="KW-1185">Reference proteome</keyword>
<dbReference type="PANTHER" id="PTHR30386">
    <property type="entry name" value="MEMBRANE FUSION SUBUNIT OF EMRAB-TOLC MULTIDRUG EFFLUX PUMP"/>
    <property type="match status" value="1"/>
</dbReference>
<evidence type="ECO:0000256" key="4">
    <source>
        <dbReference type="ARBA" id="ARBA00023136"/>
    </source>
</evidence>
<organism evidence="6 7">
    <name type="scientific">Archangium lansingense</name>
    <dbReference type="NCBI Taxonomy" id="2995310"/>
    <lineage>
        <taxon>Bacteria</taxon>
        <taxon>Pseudomonadati</taxon>
        <taxon>Myxococcota</taxon>
        <taxon>Myxococcia</taxon>
        <taxon>Myxococcales</taxon>
        <taxon>Cystobacterineae</taxon>
        <taxon>Archangiaceae</taxon>
        <taxon>Archangium</taxon>
    </lineage>
</organism>
<dbReference type="InterPro" id="IPR050739">
    <property type="entry name" value="MFP"/>
</dbReference>
<evidence type="ECO:0000313" key="7">
    <source>
        <dbReference type="Proteomes" id="UP001207654"/>
    </source>
</evidence>
<evidence type="ECO:0000256" key="1">
    <source>
        <dbReference type="ARBA" id="ARBA00004167"/>
    </source>
</evidence>
<feature type="transmembrane region" description="Helical" evidence="5">
    <location>
        <begin position="45"/>
        <end position="67"/>
    </location>
</feature>
<dbReference type="EMBL" id="JAPNKA010000001">
    <property type="protein sequence ID" value="MCY1077790.1"/>
    <property type="molecule type" value="Genomic_DNA"/>
</dbReference>
<keyword evidence="2 5" id="KW-0812">Transmembrane</keyword>
<dbReference type="PANTHER" id="PTHR30386:SF26">
    <property type="entry name" value="TRANSPORT PROTEIN COMB"/>
    <property type="match status" value="1"/>
</dbReference>
<dbReference type="Gene3D" id="2.40.50.100">
    <property type="match status" value="1"/>
</dbReference>
<comment type="caution">
    <text evidence="6">The sequence shown here is derived from an EMBL/GenBank/DDBJ whole genome shotgun (WGS) entry which is preliminary data.</text>
</comment>
<dbReference type="RefSeq" id="WP_267536601.1">
    <property type="nucleotide sequence ID" value="NZ_JAPNKA010000001.1"/>
</dbReference>
<accession>A0ABT4A806</accession>
<dbReference type="Proteomes" id="UP001207654">
    <property type="component" value="Unassembled WGS sequence"/>
</dbReference>
<proteinExistence type="predicted"/>
<comment type="subcellular location">
    <subcellularLocation>
        <location evidence="1">Membrane</location>
        <topology evidence="1">Single-pass membrane protein</topology>
    </subcellularLocation>
</comment>
<name>A0ABT4A806_9BACT</name>
<keyword evidence="4 5" id="KW-0472">Membrane</keyword>
<evidence type="ECO:0000256" key="3">
    <source>
        <dbReference type="ARBA" id="ARBA00022989"/>
    </source>
</evidence>
<evidence type="ECO:0000313" key="6">
    <source>
        <dbReference type="EMBL" id="MCY1077790.1"/>
    </source>
</evidence>
<evidence type="ECO:0000256" key="2">
    <source>
        <dbReference type="ARBA" id="ARBA00022692"/>
    </source>
</evidence>
<gene>
    <name evidence="6" type="ORF">OV287_25290</name>
</gene>
<protein>
    <submittedName>
        <fullName evidence="6">HlyD family efflux transporter periplasmic adaptor subunit</fullName>
    </submittedName>
</protein>
<evidence type="ECO:0000256" key="5">
    <source>
        <dbReference type="SAM" id="Phobius"/>
    </source>
</evidence>
<keyword evidence="3 5" id="KW-1133">Transmembrane helix</keyword>
<sequence>MSTEPASGQSDKPSLFRKEALEHHQRGVQPPKGDVLRLSPAWTVWAYWLLVAVLAEAFVLGVVGTISEYASGPALVRLEGRTDLTVPMASMVAQVHVQPGQRVREGALLVSFQAEEERSALTRLQSEFESHLVRYLRDPSDVAARQALTSLRAERELARTRLEARSLRAPFAGLVGDVRIQPGQYLTPGTRALSLASEQTPVMLQAFLPGSYRPLLRPGMSLRVELNGFRYAWSELVIESVGDQVIGPGELKRYLGPELADAVEVQGPIVLVKARLPSSFEENGRTLDYFDGMPARVEARVRTESILMTLIPGLKGLFSHGG</sequence>
<reference evidence="6 7" key="1">
    <citation type="submission" date="2022-11" db="EMBL/GenBank/DDBJ databases">
        <title>Minimal conservation of predation-associated metabolite biosynthetic gene clusters underscores biosynthetic potential of Myxococcota including descriptions for ten novel species: Archangium lansinium sp. nov., Myxococcus landrumus sp. nov., Nannocystis bai.</title>
        <authorList>
            <person name="Ahearne A."/>
            <person name="Stevens C."/>
            <person name="Phillips K."/>
        </authorList>
    </citation>
    <scope>NUCLEOTIDE SEQUENCE [LARGE SCALE GENOMIC DNA]</scope>
    <source>
        <strain evidence="6 7">MIWBW</strain>
    </source>
</reference>
<dbReference type="SUPFAM" id="SSF111369">
    <property type="entry name" value="HlyD-like secretion proteins"/>
    <property type="match status" value="1"/>
</dbReference>